<protein>
    <recommendedName>
        <fullName evidence="1">Mating factor alpha</fullName>
    </recommendedName>
</protein>
<dbReference type="FunCoup" id="H2ARH5">
    <property type="interactions" value="150"/>
</dbReference>
<name>H2ARH5_KAZAF</name>
<dbReference type="InParanoid" id="H2ARH5"/>
<evidence type="ECO:0000259" key="3">
    <source>
        <dbReference type="Pfam" id="PF05436"/>
    </source>
</evidence>
<dbReference type="RefSeq" id="XP_003956110.1">
    <property type="nucleotide sequence ID" value="XM_003956061.1"/>
</dbReference>
<dbReference type="HOGENOM" id="CLU_136956_0_0_1"/>
<dbReference type="InterPro" id="IPR016326">
    <property type="entry name" value="Mating_factor_a"/>
</dbReference>
<dbReference type="EMBL" id="HE650822">
    <property type="protein sequence ID" value="CCF56975.1"/>
    <property type="molecule type" value="Genomic_DNA"/>
</dbReference>
<dbReference type="OrthoDB" id="3766782at2759"/>
<dbReference type="STRING" id="1071382.H2ARH5"/>
<dbReference type="GeneID" id="13884856"/>
<sequence length="155" mass="16850">MKFTGVLSALSLLSSAVLAETESQSTEAISVPSEAIIGYLDLDGANDVAIIPLVNTTDSGLLFVNTTIYEQASNEDNVSLKKREADADAWHWLSIAPGQPMYIKRDANADADAEAWHWLSISPGQPMYIKRDANADADAEAWHWLSIAPGQPMYI</sequence>
<dbReference type="GO" id="GO:0000750">
    <property type="term" value="P:pheromone-dependent signal transduction involved in conjugation with cellular fusion"/>
    <property type="evidence" value="ECO:0007669"/>
    <property type="project" value="UniProtKB-UniRule"/>
</dbReference>
<evidence type="ECO:0000256" key="1">
    <source>
        <dbReference type="PIRNR" id="PIRNR001866"/>
    </source>
</evidence>
<reference evidence="4 5" key="1">
    <citation type="journal article" date="2011" name="Proc. Natl. Acad. Sci. U.S.A.">
        <title>Evolutionary erosion of yeast sex chromosomes by mating-type switching accidents.</title>
        <authorList>
            <person name="Gordon J.L."/>
            <person name="Armisen D."/>
            <person name="Proux-Wera E."/>
            <person name="Oheigeartaigh S.S."/>
            <person name="Byrne K.P."/>
            <person name="Wolfe K.H."/>
        </authorList>
    </citation>
    <scope>NUCLEOTIDE SEQUENCE [LARGE SCALE GENOMIC DNA]</scope>
    <source>
        <strain evidence="5">ATCC 22294 / BCRC 22015 / CBS 2517 / CECT 1963 / NBRC 1671 / NRRL Y-8276</strain>
    </source>
</reference>
<dbReference type="GO" id="GO:0005576">
    <property type="term" value="C:extracellular region"/>
    <property type="evidence" value="ECO:0007669"/>
    <property type="project" value="UniProtKB-UniRule"/>
</dbReference>
<dbReference type="Pfam" id="PF04648">
    <property type="entry name" value="MF_alpha"/>
    <property type="match status" value="3"/>
</dbReference>
<dbReference type="Proteomes" id="UP000005220">
    <property type="component" value="Chromosome 2"/>
</dbReference>
<dbReference type="Pfam" id="PF05436">
    <property type="entry name" value="MF_alpha_N"/>
    <property type="match status" value="1"/>
</dbReference>
<feature type="chain" id="PRO_5003559625" description="Mating factor alpha" evidence="2">
    <location>
        <begin position="20"/>
        <end position="155"/>
    </location>
</feature>
<dbReference type="eggNOG" id="ENOG502S0T3">
    <property type="taxonomic scope" value="Eukaryota"/>
</dbReference>
<evidence type="ECO:0000313" key="4">
    <source>
        <dbReference type="EMBL" id="CCF56975.1"/>
    </source>
</evidence>
<keyword evidence="1" id="KW-0588">Pheromone</keyword>
<evidence type="ECO:0000256" key="2">
    <source>
        <dbReference type="SAM" id="SignalP"/>
    </source>
</evidence>
<dbReference type="PIRSF" id="PIRSF001866">
    <property type="entry name" value="Mating_factor_alpha"/>
    <property type="match status" value="1"/>
</dbReference>
<feature type="signal peptide" evidence="2">
    <location>
        <begin position="1"/>
        <end position="19"/>
    </location>
</feature>
<keyword evidence="5" id="KW-1185">Reference proteome</keyword>
<dbReference type="InterPro" id="IPR006742">
    <property type="entry name" value="Mating_factor_alpha_C"/>
</dbReference>
<proteinExistence type="predicted"/>
<organism evidence="4 5">
    <name type="scientific">Kazachstania africana (strain ATCC 22294 / BCRC 22015 / CBS 2517 / CECT 1963 / NBRC 1671 / NRRL Y-8276)</name>
    <name type="common">Yeast</name>
    <name type="synonym">Kluyveromyces africanus</name>
    <dbReference type="NCBI Taxonomy" id="1071382"/>
    <lineage>
        <taxon>Eukaryota</taxon>
        <taxon>Fungi</taxon>
        <taxon>Dikarya</taxon>
        <taxon>Ascomycota</taxon>
        <taxon>Saccharomycotina</taxon>
        <taxon>Saccharomycetes</taxon>
        <taxon>Saccharomycetales</taxon>
        <taxon>Saccharomycetaceae</taxon>
        <taxon>Kazachstania</taxon>
    </lineage>
</organism>
<accession>H2ARH5</accession>
<evidence type="ECO:0000313" key="5">
    <source>
        <dbReference type="Proteomes" id="UP000005220"/>
    </source>
</evidence>
<feature type="domain" description="Mating factor alpha precursor N-terminal" evidence="3">
    <location>
        <begin position="1"/>
        <end position="84"/>
    </location>
</feature>
<keyword evidence="2" id="KW-0732">Signal</keyword>
<dbReference type="AlphaFoldDB" id="H2ARH5"/>
<dbReference type="InterPro" id="IPR008675">
    <property type="entry name" value="Mating_factor_alpha_N"/>
</dbReference>
<gene>
    <name evidence="4" type="primary">KAFR0B06780</name>
    <name evidence="4" type="ORF">KAFR_0B06780</name>
</gene>
<dbReference type="GO" id="GO:0007618">
    <property type="term" value="P:mating"/>
    <property type="evidence" value="ECO:0007669"/>
    <property type="project" value="UniProtKB-UniRule"/>
</dbReference>
<dbReference type="KEGG" id="kaf:KAFR_0B06780"/>
<dbReference type="GO" id="GO:0000772">
    <property type="term" value="F:mating pheromone activity"/>
    <property type="evidence" value="ECO:0007669"/>
    <property type="project" value="InterPro"/>
</dbReference>